<dbReference type="AlphaFoldDB" id="A0A6V7IMH2"/>
<accession>A0A6V7IMH2</accession>
<dbReference type="EMBL" id="CADCXW020000008">
    <property type="protein sequence ID" value="CAD1540659.1"/>
    <property type="molecule type" value="Genomic_DNA"/>
</dbReference>
<feature type="region of interest" description="Disordered" evidence="1">
    <location>
        <begin position="57"/>
        <end position="156"/>
    </location>
</feature>
<feature type="compositionally biased region" description="Polar residues" evidence="1">
    <location>
        <begin position="94"/>
        <end position="103"/>
    </location>
</feature>
<evidence type="ECO:0000313" key="2">
    <source>
        <dbReference type="EMBL" id="CAD1540659.1"/>
    </source>
</evidence>
<proteinExistence type="predicted"/>
<feature type="compositionally biased region" description="Basic and acidic residues" evidence="1">
    <location>
        <begin position="109"/>
        <end position="127"/>
    </location>
</feature>
<sequence length="156" mass="18012">MPTATHVFVKNKHIYRQCQPAYTGPHPVLDRGRKAYKLLYQGIETGVSLDRLKPAYLCPDDDIPEPVYEKRPRPVHKRTNRQSNEAQPRAAEQQPDQPTTSTGYAGAYDENRNVKRPPERPRKKPIEPKATTSTRTTRNHDEQQEKPTKKNVRFAK</sequence>
<reference evidence="2" key="1">
    <citation type="submission" date="2020-07" db="EMBL/GenBank/DDBJ databases">
        <authorList>
            <person name="Ferguson B K."/>
        </authorList>
    </citation>
    <scope>NUCLEOTIDE SEQUENCE</scope>
    <source>
        <strain evidence="2">L06</strain>
    </source>
</reference>
<protein>
    <submittedName>
        <fullName evidence="2">Uncharacterized protein</fullName>
    </submittedName>
</protein>
<name>A0A6V7IMH2_9HYME</name>
<evidence type="ECO:0000256" key="1">
    <source>
        <dbReference type="SAM" id="MobiDB-lite"/>
    </source>
</evidence>
<feature type="compositionally biased region" description="Basic and acidic residues" evidence="1">
    <location>
        <begin position="138"/>
        <end position="148"/>
    </location>
</feature>
<gene>
    <name evidence="2" type="ORF">BBRV_LOCUS28811</name>
</gene>
<organism evidence="2">
    <name type="scientific">Bracon brevicornis</name>
    <dbReference type="NCBI Taxonomy" id="1563983"/>
    <lineage>
        <taxon>Eukaryota</taxon>
        <taxon>Metazoa</taxon>
        <taxon>Ecdysozoa</taxon>
        <taxon>Arthropoda</taxon>
        <taxon>Hexapoda</taxon>
        <taxon>Insecta</taxon>
        <taxon>Pterygota</taxon>
        <taxon>Neoptera</taxon>
        <taxon>Endopterygota</taxon>
        <taxon>Hymenoptera</taxon>
        <taxon>Apocrita</taxon>
        <taxon>Ichneumonoidea</taxon>
        <taxon>Braconidae</taxon>
        <taxon>Braconinae</taxon>
        <taxon>Bracon</taxon>
    </lineage>
</organism>